<dbReference type="PROSITE" id="PS50932">
    <property type="entry name" value="HTH_LACI_2"/>
    <property type="match status" value="1"/>
</dbReference>
<dbReference type="Proteomes" id="UP000265614">
    <property type="component" value="Unassembled WGS sequence"/>
</dbReference>
<keyword evidence="2" id="KW-0805">Transcription regulation</keyword>
<comment type="caution">
    <text evidence="6">The sequence shown here is derived from an EMBL/GenBank/DDBJ whole genome shotgun (WGS) entry which is preliminary data.</text>
</comment>
<keyword evidence="1" id="KW-0678">Repressor</keyword>
<evidence type="ECO:0000256" key="1">
    <source>
        <dbReference type="ARBA" id="ARBA00022491"/>
    </source>
</evidence>
<dbReference type="Pfam" id="PF13377">
    <property type="entry name" value="Peripla_BP_3"/>
    <property type="match status" value="1"/>
</dbReference>
<evidence type="ECO:0000259" key="5">
    <source>
        <dbReference type="PROSITE" id="PS50932"/>
    </source>
</evidence>
<dbReference type="SUPFAM" id="SSF47413">
    <property type="entry name" value="lambda repressor-like DNA-binding domains"/>
    <property type="match status" value="1"/>
</dbReference>
<dbReference type="Gene3D" id="1.10.260.40">
    <property type="entry name" value="lambda repressor-like DNA-binding domains"/>
    <property type="match status" value="1"/>
</dbReference>
<evidence type="ECO:0000313" key="7">
    <source>
        <dbReference type="Proteomes" id="UP000265614"/>
    </source>
</evidence>
<name>A0A3A3YXL0_9ACTN</name>
<dbReference type="RefSeq" id="WP_119950119.1">
    <property type="nucleotide sequence ID" value="NZ_QZEZ01000003.1"/>
</dbReference>
<dbReference type="EMBL" id="QZEZ01000003">
    <property type="protein sequence ID" value="RJK96388.1"/>
    <property type="molecule type" value="Genomic_DNA"/>
</dbReference>
<evidence type="ECO:0000256" key="3">
    <source>
        <dbReference type="ARBA" id="ARBA00023125"/>
    </source>
</evidence>
<reference evidence="6 7" key="1">
    <citation type="submission" date="2018-09" db="EMBL/GenBank/DDBJ databases">
        <title>YIM 75000 draft genome.</title>
        <authorList>
            <person name="Tang S."/>
            <person name="Feng Y."/>
        </authorList>
    </citation>
    <scope>NUCLEOTIDE SEQUENCE [LARGE SCALE GENOMIC DNA]</scope>
    <source>
        <strain evidence="6 7">YIM 75000</strain>
    </source>
</reference>
<dbReference type="AlphaFoldDB" id="A0A3A3YXL0"/>
<keyword evidence="7" id="KW-1185">Reference proteome</keyword>
<dbReference type="OrthoDB" id="3595338at2"/>
<dbReference type="GO" id="GO:0000976">
    <property type="term" value="F:transcription cis-regulatory region binding"/>
    <property type="evidence" value="ECO:0007669"/>
    <property type="project" value="TreeGrafter"/>
</dbReference>
<evidence type="ECO:0000256" key="2">
    <source>
        <dbReference type="ARBA" id="ARBA00023015"/>
    </source>
</evidence>
<dbReference type="SMART" id="SM00354">
    <property type="entry name" value="HTH_LACI"/>
    <property type="match status" value="1"/>
</dbReference>
<evidence type="ECO:0000256" key="4">
    <source>
        <dbReference type="ARBA" id="ARBA00023163"/>
    </source>
</evidence>
<dbReference type="PANTHER" id="PTHR30146">
    <property type="entry name" value="LACI-RELATED TRANSCRIPTIONAL REPRESSOR"/>
    <property type="match status" value="1"/>
</dbReference>
<dbReference type="SUPFAM" id="SSF53822">
    <property type="entry name" value="Periplasmic binding protein-like I"/>
    <property type="match status" value="1"/>
</dbReference>
<dbReference type="InterPro" id="IPR046335">
    <property type="entry name" value="LacI/GalR-like_sensor"/>
</dbReference>
<dbReference type="Pfam" id="PF00356">
    <property type="entry name" value="LacI"/>
    <property type="match status" value="1"/>
</dbReference>
<proteinExistence type="predicted"/>
<dbReference type="CDD" id="cd01392">
    <property type="entry name" value="HTH_LacI"/>
    <property type="match status" value="1"/>
</dbReference>
<dbReference type="PRINTS" id="PR00036">
    <property type="entry name" value="HTHLACI"/>
</dbReference>
<gene>
    <name evidence="6" type="ORF">D5H78_09145</name>
</gene>
<feature type="domain" description="HTH lacI-type" evidence="5">
    <location>
        <begin position="2"/>
        <end position="56"/>
    </location>
</feature>
<keyword evidence="3" id="KW-0238">DNA-binding</keyword>
<dbReference type="PROSITE" id="PS00356">
    <property type="entry name" value="HTH_LACI_1"/>
    <property type="match status" value="1"/>
</dbReference>
<dbReference type="GO" id="GO:0003700">
    <property type="term" value="F:DNA-binding transcription factor activity"/>
    <property type="evidence" value="ECO:0007669"/>
    <property type="project" value="TreeGrafter"/>
</dbReference>
<accession>A0A3A3YXL0</accession>
<dbReference type="InterPro" id="IPR000843">
    <property type="entry name" value="HTH_LacI"/>
</dbReference>
<organism evidence="6 7">
    <name type="scientific">Vallicoccus soli</name>
    <dbReference type="NCBI Taxonomy" id="2339232"/>
    <lineage>
        <taxon>Bacteria</taxon>
        <taxon>Bacillati</taxon>
        <taxon>Actinomycetota</taxon>
        <taxon>Actinomycetes</taxon>
        <taxon>Motilibacterales</taxon>
        <taxon>Vallicoccaceae</taxon>
        <taxon>Vallicoccus</taxon>
    </lineage>
</organism>
<dbReference type="InterPro" id="IPR028082">
    <property type="entry name" value="Peripla_BP_I"/>
</dbReference>
<dbReference type="Gene3D" id="3.40.50.2300">
    <property type="match status" value="2"/>
</dbReference>
<evidence type="ECO:0000313" key="6">
    <source>
        <dbReference type="EMBL" id="RJK96388.1"/>
    </source>
</evidence>
<dbReference type="InterPro" id="IPR010982">
    <property type="entry name" value="Lambda_DNA-bd_dom_sf"/>
</dbReference>
<sequence length="334" mass="35597">MATIQDVARRAGVSAATVSRALNSVGRVDPELVRRARQAAEELGYRPNAVARNLRRQRTAIWVLVISDVENPFFTRMARGVEDVAAAAGYSLVLCNTDEDLVKEQRYIGVADQEQAAGVIISPTSHATDVSRIRDRGIPVVAVDRTMDGQLDSVVVDSRSSAREATEHLLAQGWRRVACITGPKGAATADERLRGYCDALPPTRGGGRPRGVVRHSTFKAEGGRAAAASLLDAAAPPDAIFVANNQMAVGVLAELRARGVRPGRDLGVVAFDDPPWAELVDPPLTGIAQPSYEIGAAAARVLRDRLAGTLGGPAREEVLPARLVVRESSLRRPA</sequence>
<dbReference type="PANTHER" id="PTHR30146:SF148">
    <property type="entry name" value="HTH-TYPE TRANSCRIPTIONAL REPRESSOR PURR-RELATED"/>
    <property type="match status" value="1"/>
</dbReference>
<keyword evidence="4" id="KW-0804">Transcription</keyword>
<protein>
    <submittedName>
        <fullName evidence="6">LacI family transcriptional regulator</fullName>
    </submittedName>
</protein>